<keyword evidence="2 5" id="KW-0812">Transmembrane</keyword>
<dbReference type="PANTHER" id="PTHR43077">
    <property type="entry name" value="TRANSPORT PERMEASE YVFS-RELATED"/>
    <property type="match status" value="1"/>
</dbReference>
<feature type="transmembrane region" description="Helical" evidence="5">
    <location>
        <begin position="239"/>
        <end position="261"/>
    </location>
</feature>
<name>A0A2I1IN88_9ACTO</name>
<reference evidence="7 8" key="1">
    <citation type="submission" date="2017-12" db="EMBL/GenBank/DDBJ databases">
        <title>Phylogenetic diversity of female urinary microbiome.</title>
        <authorList>
            <person name="Thomas-White K."/>
            <person name="Wolfe A.J."/>
        </authorList>
    </citation>
    <scope>NUCLEOTIDE SEQUENCE [LARGE SCALE GENOMIC DNA]</scope>
    <source>
        <strain evidence="7 8">UMB0402</strain>
    </source>
</reference>
<dbReference type="Pfam" id="PF01061">
    <property type="entry name" value="ABC2_membrane"/>
    <property type="match status" value="1"/>
</dbReference>
<dbReference type="Proteomes" id="UP000235122">
    <property type="component" value="Unassembled WGS sequence"/>
</dbReference>
<keyword evidence="8" id="KW-1185">Reference proteome</keyword>
<dbReference type="RefSeq" id="WP_024332010.1">
    <property type="nucleotide sequence ID" value="NZ_JASOXK010000007.1"/>
</dbReference>
<feature type="transmembrane region" description="Helical" evidence="5">
    <location>
        <begin position="180"/>
        <end position="201"/>
    </location>
</feature>
<dbReference type="GeneID" id="35866703"/>
<dbReference type="InterPro" id="IPR013525">
    <property type="entry name" value="ABC2_TM"/>
</dbReference>
<feature type="transmembrane region" description="Helical" evidence="5">
    <location>
        <begin position="149"/>
        <end position="174"/>
    </location>
</feature>
<dbReference type="STRING" id="33007.HMPREF3198_00338"/>
<feature type="transmembrane region" description="Helical" evidence="5">
    <location>
        <begin position="117"/>
        <end position="142"/>
    </location>
</feature>
<evidence type="ECO:0000256" key="1">
    <source>
        <dbReference type="ARBA" id="ARBA00004141"/>
    </source>
</evidence>
<evidence type="ECO:0000313" key="7">
    <source>
        <dbReference type="EMBL" id="PKY72552.1"/>
    </source>
</evidence>
<proteinExistence type="predicted"/>
<dbReference type="GO" id="GO:0016020">
    <property type="term" value="C:membrane"/>
    <property type="evidence" value="ECO:0007669"/>
    <property type="project" value="UniProtKB-SubCell"/>
</dbReference>
<feature type="transmembrane region" description="Helical" evidence="5">
    <location>
        <begin position="39"/>
        <end position="57"/>
    </location>
</feature>
<accession>A0A2I1IN88</accession>
<evidence type="ECO:0000259" key="6">
    <source>
        <dbReference type="Pfam" id="PF01061"/>
    </source>
</evidence>
<keyword evidence="4 5" id="KW-0472">Membrane</keyword>
<dbReference type="InterPro" id="IPR051328">
    <property type="entry name" value="T7SS_ABC-Transporter"/>
</dbReference>
<dbReference type="GO" id="GO:0140359">
    <property type="term" value="F:ABC-type transporter activity"/>
    <property type="evidence" value="ECO:0007669"/>
    <property type="project" value="InterPro"/>
</dbReference>
<keyword evidence="3 5" id="KW-1133">Transmembrane helix</keyword>
<feature type="domain" description="ABC-2 type transporter transmembrane" evidence="6">
    <location>
        <begin position="44"/>
        <end position="228"/>
    </location>
</feature>
<dbReference type="EMBL" id="PKKO01000003">
    <property type="protein sequence ID" value="PKY72552.1"/>
    <property type="molecule type" value="Genomic_DNA"/>
</dbReference>
<comment type="caution">
    <text evidence="7">The sequence shown here is derived from an EMBL/GenBank/DDBJ whole genome shotgun (WGS) entry which is preliminary data.</text>
</comment>
<evidence type="ECO:0000256" key="4">
    <source>
        <dbReference type="ARBA" id="ARBA00023136"/>
    </source>
</evidence>
<evidence type="ECO:0000313" key="8">
    <source>
        <dbReference type="Proteomes" id="UP000235122"/>
    </source>
</evidence>
<protein>
    <submittedName>
        <fullName evidence="7">ABC transporter permease</fullName>
    </submittedName>
</protein>
<feature type="transmembrane region" description="Helical" evidence="5">
    <location>
        <begin position="69"/>
        <end position="97"/>
    </location>
</feature>
<organism evidence="7 8">
    <name type="scientific">Winkia neuii</name>
    <dbReference type="NCBI Taxonomy" id="33007"/>
    <lineage>
        <taxon>Bacteria</taxon>
        <taxon>Bacillati</taxon>
        <taxon>Actinomycetota</taxon>
        <taxon>Actinomycetes</taxon>
        <taxon>Actinomycetales</taxon>
        <taxon>Actinomycetaceae</taxon>
        <taxon>Winkia</taxon>
    </lineage>
</organism>
<sequence length="268" mass="28805">MSNTLSTVEIKAIPTPKTFQGAVTHFLASLYGQTIGNPWFIGGAIGIPLLMYFFFAVDQPYSDESVGNGNVQAAIMVGMACYGALTTAGWGTCVTALGRNTGWWRTLALTPLSFPAYLAAQVASAICQAGLATLVTYVVGAFTGTRMTALAWVSAYLLTLICCLPLAAMGFAIGQVVNEQAANFILTMILLVSAFLSGMFMPLEQMGKFVQNLAPYTPLYGIINLVRAPLIGWANTFNWSWVVNIGVYSTVFIGLAALLYFRKGRTER</sequence>
<dbReference type="PANTHER" id="PTHR43077:SF11">
    <property type="entry name" value="TRANSPORT PERMEASE YVFS-RELATED"/>
    <property type="match status" value="1"/>
</dbReference>
<gene>
    <name evidence="7" type="ORF">CYJ19_06850</name>
</gene>
<comment type="subcellular location">
    <subcellularLocation>
        <location evidence="1">Membrane</location>
        <topology evidence="1">Multi-pass membrane protein</topology>
    </subcellularLocation>
</comment>
<evidence type="ECO:0000256" key="2">
    <source>
        <dbReference type="ARBA" id="ARBA00022692"/>
    </source>
</evidence>
<evidence type="ECO:0000256" key="5">
    <source>
        <dbReference type="SAM" id="Phobius"/>
    </source>
</evidence>
<dbReference type="AlphaFoldDB" id="A0A2I1IN88"/>
<evidence type="ECO:0000256" key="3">
    <source>
        <dbReference type="ARBA" id="ARBA00022989"/>
    </source>
</evidence>